<evidence type="ECO:0008006" key="4">
    <source>
        <dbReference type="Google" id="ProtNLM"/>
    </source>
</evidence>
<comment type="caution">
    <text evidence="2">The sequence shown here is derived from an EMBL/GenBank/DDBJ whole genome shotgun (WGS) entry which is preliminary data.</text>
</comment>
<proteinExistence type="predicted"/>
<gene>
    <name evidence="2" type="ORF">AVW11_19690</name>
</gene>
<protein>
    <recommendedName>
        <fullName evidence="4">Acetyltransferase</fullName>
    </recommendedName>
</protein>
<name>A0ABX3G3H2_9ACTN</name>
<dbReference type="Proteomes" id="UP000187151">
    <property type="component" value="Unassembled WGS sequence"/>
</dbReference>
<feature type="region of interest" description="Disordered" evidence="1">
    <location>
        <begin position="58"/>
        <end position="80"/>
    </location>
</feature>
<evidence type="ECO:0000313" key="3">
    <source>
        <dbReference type="Proteomes" id="UP000187151"/>
    </source>
</evidence>
<dbReference type="EMBL" id="MQUR01000046">
    <property type="protein sequence ID" value="OLZ63823.1"/>
    <property type="molecule type" value="Genomic_DNA"/>
</dbReference>
<accession>A0ABX3G3H2</accession>
<organism evidence="2 3">
    <name type="scientific">Streptomyces amritsarensis</name>
    <dbReference type="NCBI Taxonomy" id="681158"/>
    <lineage>
        <taxon>Bacteria</taxon>
        <taxon>Bacillati</taxon>
        <taxon>Actinomycetota</taxon>
        <taxon>Actinomycetes</taxon>
        <taxon>Kitasatosporales</taxon>
        <taxon>Streptomycetaceae</taxon>
        <taxon>Streptomyces</taxon>
    </lineage>
</organism>
<evidence type="ECO:0000256" key="1">
    <source>
        <dbReference type="SAM" id="MobiDB-lite"/>
    </source>
</evidence>
<sequence length="80" mass="9079">MVRRRPRRETAHRQVVAEPEEAGRTAIAVRRDGAPVGALGIAYWLRPDAKVTVAPPWTGLPKLISHRPRPRQRRGRRSGR</sequence>
<evidence type="ECO:0000313" key="2">
    <source>
        <dbReference type="EMBL" id="OLZ63823.1"/>
    </source>
</evidence>
<feature type="compositionally biased region" description="Basic residues" evidence="1">
    <location>
        <begin position="64"/>
        <end position="80"/>
    </location>
</feature>
<keyword evidence="3" id="KW-1185">Reference proteome</keyword>
<reference evidence="2 3" key="1">
    <citation type="submission" date="2016-01" db="EMBL/GenBank/DDBJ databases">
        <title>Streptomyces amritsarensis strain MTCC 11845 genome sequencing and assembly.</title>
        <authorList>
            <person name="Sharma D."/>
            <person name="Nair G.R."/>
            <person name="Kaur G."/>
            <person name="Manhas R.K."/>
            <person name="Mayilraj S."/>
        </authorList>
    </citation>
    <scope>NUCLEOTIDE SEQUENCE [LARGE SCALE GENOMIC DNA]</scope>
    <source>
        <strain evidence="2 3">MTCC 11845</strain>
    </source>
</reference>